<dbReference type="Proteomes" id="UP001242732">
    <property type="component" value="Chromosome"/>
</dbReference>
<evidence type="ECO:0000256" key="1">
    <source>
        <dbReference type="SAM" id="MobiDB-lite"/>
    </source>
</evidence>
<protein>
    <submittedName>
        <fullName evidence="2">Uncharacterized protein</fullName>
    </submittedName>
</protein>
<keyword evidence="3" id="KW-1185">Reference proteome</keyword>
<gene>
    <name evidence="2" type="ORF">QRO08_09820</name>
</gene>
<dbReference type="EMBL" id="CP127363">
    <property type="protein sequence ID" value="WIY50835.1"/>
    <property type="molecule type" value="Genomic_DNA"/>
</dbReference>
<reference evidence="2 3" key="1">
    <citation type="submission" date="2023-06" db="EMBL/GenBank/DDBJ databases">
        <authorList>
            <person name="Ham H."/>
            <person name="Park D.S."/>
        </authorList>
    </citation>
    <scope>NUCLEOTIDE SEQUENCE [LARGE SCALE GENOMIC DNA]</scope>
    <source>
        <strain evidence="2 3">KACC 17005</strain>
    </source>
</reference>
<dbReference type="RefSeq" id="WP_011795485.1">
    <property type="nucleotide sequence ID" value="NZ_CP023687.1"/>
</dbReference>
<feature type="region of interest" description="Disordered" evidence="1">
    <location>
        <begin position="323"/>
        <end position="345"/>
    </location>
</feature>
<accession>A0ABY9AV77</accession>
<evidence type="ECO:0000313" key="2">
    <source>
        <dbReference type="EMBL" id="WIY50835.1"/>
    </source>
</evidence>
<organism evidence="2 3">
    <name type="scientific">Paracidovorax citrulli</name>
    <name type="common">Acidovorax citrulli</name>
    <dbReference type="NCBI Taxonomy" id="80869"/>
    <lineage>
        <taxon>Bacteria</taxon>
        <taxon>Pseudomonadati</taxon>
        <taxon>Pseudomonadota</taxon>
        <taxon>Betaproteobacteria</taxon>
        <taxon>Burkholderiales</taxon>
        <taxon>Comamonadaceae</taxon>
        <taxon>Paracidovorax</taxon>
    </lineage>
</organism>
<proteinExistence type="predicted"/>
<sequence length="858" mass="92526">MTIYRLAAFGGEAPSVSDRALGSDFARVNENLFLPSGEFWPMAADRRHSACVSGARTLHRMARNANGEVVKDPAAPIRSYTDERSFVKGQINDEATERTYCTTDDGSARPRVVDARGNDRLLGVPRPVKPIVKLQVVDEFTPEEAKTWLYGDFAQMLLDDLLATFVKHEGNQEAVRWDASGKAYAGPTSNYGLSLSPAVGGGAAPGNLYAIITTARAAATEMDMTRLGATQTSGGWAVPVAAMPASYPLRRAALVEALQLHEFPATAGERAGETVLTADLAAKVADLAEKAAAPGAECAAARTELDKLVKEFATLALEKSWAAPTSAPVRPKEPSVPQYQSTGGDSTDIVESAAWVQYRKDLEAYYLALEAYTSGRDAASTQAASLNARLVEIQQRCTTLVASIQTQLASQFTALTKDVAVVGTWVDKLGGVAKLAGETVDRVVSSRYYVVAFVTDWGEESEPSPLSELLEADANDTVTVQRPALMTGESYAERFIAKWRLYRSNTSDTAAAWQLVQEMPITVAAFLDDKASEELESLQPQFTWAAPPYRMDGQFDGELKPSVGANPYLRGLVGMPNGIMAGFIDNTVAFCEPYVPYAWPVEYQVTTEFPVVGMAVFDQTLFVGTAGNPYFVTGAHSASMSAQKLDSNQACASRRSVVGVQGGVLYASPDGLCLASARGVEVVSRQLIARKDWQAMQPASMFAAEHEGVYYLFYAGAGGGCLACNMQDGMKLGRIDLSGSAVWVDKLNDLMYLARGSDILECFTGGAGRAGRWRTGIATQPRQQPLAWAKVYGQQDEAHPVTLRLWGDGVLQHTATFTDLQPQRLPTGRWLEHQVEIQSAARVTSVVLCSTSEELRGL</sequence>
<evidence type="ECO:0000313" key="3">
    <source>
        <dbReference type="Proteomes" id="UP001242732"/>
    </source>
</evidence>
<name>A0ABY9AV77_PARCI</name>